<dbReference type="SUPFAM" id="SSF51126">
    <property type="entry name" value="Pectin lyase-like"/>
    <property type="match status" value="1"/>
</dbReference>
<evidence type="ECO:0000256" key="1">
    <source>
        <dbReference type="SAM" id="SignalP"/>
    </source>
</evidence>
<evidence type="ECO:0000313" key="2">
    <source>
        <dbReference type="EMBL" id="AWV99404.1"/>
    </source>
</evidence>
<evidence type="ECO:0008006" key="4">
    <source>
        <dbReference type="Google" id="ProtNLM"/>
    </source>
</evidence>
<dbReference type="KEGG" id="als:DJ013_15040"/>
<dbReference type="InterPro" id="IPR011050">
    <property type="entry name" value="Pectin_lyase_fold/virulence"/>
</dbReference>
<proteinExistence type="predicted"/>
<feature type="chain" id="PRO_5016287984" description="Right handed beta helix domain-containing protein" evidence="1">
    <location>
        <begin position="37"/>
        <end position="344"/>
    </location>
</feature>
<organism evidence="2 3">
    <name type="scientific">Arcticibacterium luteifluviistationis</name>
    <dbReference type="NCBI Taxonomy" id="1784714"/>
    <lineage>
        <taxon>Bacteria</taxon>
        <taxon>Pseudomonadati</taxon>
        <taxon>Bacteroidota</taxon>
        <taxon>Cytophagia</taxon>
        <taxon>Cytophagales</taxon>
        <taxon>Leadbetterellaceae</taxon>
        <taxon>Arcticibacterium</taxon>
    </lineage>
</organism>
<keyword evidence="1" id="KW-0732">Signal</keyword>
<dbReference type="EMBL" id="CP029480">
    <property type="protein sequence ID" value="AWV99404.1"/>
    <property type="molecule type" value="Genomic_DNA"/>
</dbReference>
<dbReference type="Gene3D" id="2.160.20.10">
    <property type="entry name" value="Single-stranded right-handed beta-helix, Pectin lyase-like"/>
    <property type="match status" value="1"/>
</dbReference>
<dbReference type="OrthoDB" id="8901262at2"/>
<protein>
    <recommendedName>
        <fullName evidence="4">Right handed beta helix domain-containing protein</fullName>
    </recommendedName>
</protein>
<sequence length="344" mass="36414">MIFAMKTKKSLLNPIAFKNLTALVFLILCHSSIAMATVRYVDIDATGGANNGTSWANAYTDLQDAIDAAAVNDEIWVAAGIYIPSDAPDGTISTGPTDRNNAFHLNKNIKIYGGFKGVLAETQLSDRDWTSNVTILSGKLNATDSSYHVLVTANLNNTAVIDGFTITAGNANGSLIIGYSGWSYERLTGGGMINRNSSPIVRNVTFTGNSAEIGGAMYNFDSSPYLINSLFYGNIASNSAGAVYNRTLHESSSISILTVTNCTFSGNSGANTAGAIRNHFNYTSFVTNTIFWNNTKLGQTNLEGADIDNSGQGTNSATVTYSITQGNSTYSTGTGIINNQALSL</sequence>
<accession>A0A2Z4GDZ5</accession>
<name>A0A2Z4GDZ5_9BACT</name>
<dbReference type="InterPro" id="IPR012334">
    <property type="entry name" value="Pectin_lyas_fold"/>
</dbReference>
<dbReference type="AlphaFoldDB" id="A0A2Z4GDZ5"/>
<feature type="signal peptide" evidence="1">
    <location>
        <begin position="1"/>
        <end position="36"/>
    </location>
</feature>
<gene>
    <name evidence="2" type="ORF">DJ013_15040</name>
</gene>
<evidence type="ECO:0000313" key="3">
    <source>
        <dbReference type="Proteomes" id="UP000249873"/>
    </source>
</evidence>
<dbReference type="Proteomes" id="UP000249873">
    <property type="component" value="Chromosome"/>
</dbReference>
<keyword evidence="3" id="KW-1185">Reference proteome</keyword>
<reference evidence="2 3" key="1">
    <citation type="submission" date="2018-05" db="EMBL/GenBank/DDBJ databases">
        <title>Complete genome sequence of Arcticibacterium luteifluviistationis SM1504T, a cytophagaceae bacterium isolated from Arctic surface seawater.</title>
        <authorList>
            <person name="Li Y."/>
            <person name="Qin Q.-L."/>
        </authorList>
    </citation>
    <scope>NUCLEOTIDE SEQUENCE [LARGE SCALE GENOMIC DNA]</scope>
    <source>
        <strain evidence="2 3">SM1504</strain>
    </source>
</reference>